<name>A0A1H2BNK7_9BRAD</name>
<dbReference type="EMBL" id="LT629750">
    <property type="protein sequence ID" value="SDT59356.1"/>
    <property type="molecule type" value="Genomic_DNA"/>
</dbReference>
<gene>
    <name evidence="1" type="ORF">SAMN05444158_7337</name>
</gene>
<evidence type="ECO:0000313" key="2">
    <source>
        <dbReference type="Proteomes" id="UP000243904"/>
    </source>
</evidence>
<keyword evidence="2" id="KW-1185">Reference proteome</keyword>
<sequence>MFGSVTLTYVEVRTITASTSDYLYLSGNLRFRVSGMILKSSNFPEGTNMSAKSSE</sequence>
<proteinExistence type="predicted"/>
<organism evidence="1 2">
    <name type="scientific">Bradyrhizobium canariense</name>
    <dbReference type="NCBI Taxonomy" id="255045"/>
    <lineage>
        <taxon>Bacteria</taxon>
        <taxon>Pseudomonadati</taxon>
        <taxon>Pseudomonadota</taxon>
        <taxon>Alphaproteobacteria</taxon>
        <taxon>Hyphomicrobiales</taxon>
        <taxon>Nitrobacteraceae</taxon>
        <taxon>Bradyrhizobium</taxon>
    </lineage>
</organism>
<evidence type="ECO:0000313" key="1">
    <source>
        <dbReference type="EMBL" id="SDT59356.1"/>
    </source>
</evidence>
<dbReference type="Proteomes" id="UP000243904">
    <property type="component" value="Chromosome I"/>
</dbReference>
<accession>A0A1H2BNK7</accession>
<reference evidence="2" key="1">
    <citation type="submission" date="2016-10" db="EMBL/GenBank/DDBJ databases">
        <authorList>
            <person name="Varghese N."/>
            <person name="Submissions S."/>
        </authorList>
    </citation>
    <scope>NUCLEOTIDE SEQUENCE [LARGE SCALE GENOMIC DNA]</scope>
    <source>
        <strain evidence="2">GAS369</strain>
    </source>
</reference>
<dbReference type="AlphaFoldDB" id="A0A1H2BNK7"/>
<protein>
    <submittedName>
        <fullName evidence="1">Uncharacterized protein</fullName>
    </submittedName>
</protein>